<feature type="region of interest" description="Disordered" evidence="1">
    <location>
        <begin position="79"/>
        <end position="105"/>
    </location>
</feature>
<name>A0A1A9VUZ6_GLOAU</name>
<dbReference type="VEuPathDB" id="VectorBase:GAUT048535"/>
<feature type="compositionally biased region" description="Acidic residues" evidence="1">
    <location>
        <begin position="83"/>
        <end position="105"/>
    </location>
</feature>
<feature type="compositionally biased region" description="Basic residues" evidence="1">
    <location>
        <begin position="1"/>
        <end position="13"/>
    </location>
</feature>
<feature type="region of interest" description="Disordered" evidence="1">
    <location>
        <begin position="1"/>
        <end position="34"/>
    </location>
</feature>
<dbReference type="AlphaFoldDB" id="A0A1A9VUZ6"/>
<organism evidence="2 3">
    <name type="scientific">Glossina austeni</name>
    <name type="common">Savannah tsetse fly</name>
    <dbReference type="NCBI Taxonomy" id="7395"/>
    <lineage>
        <taxon>Eukaryota</taxon>
        <taxon>Metazoa</taxon>
        <taxon>Ecdysozoa</taxon>
        <taxon>Arthropoda</taxon>
        <taxon>Hexapoda</taxon>
        <taxon>Insecta</taxon>
        <taxon>Pterygota</taxon>
        <taxon>Neoptera</taxon>
        <taxon>Endopterygota</taxon>
        <taxon>Diptera</taxon>
        <taxon>Brachycera</taxon>
        <taxon>Muscomorpha</taxon>
        <taxon>Hippoboscoidea</taxon>
        <taxon>Glossinidae</taxon>
        <taxon>Glossina</taxon>
    </lineage>
</organism>
<keyword evidence="3" id="KW-1185">Reference proteome</keyword>
<evidence type="ECO:0000256" key="1">
    <source>
        <dbReference type="SAM" id="MobiDB-lite"/>
    </source>
</evidence>
<proteinExistence type="predicted"/>
<dbReference type="EnsemblMetazoa" id="GAUT048535-RA">
    <property type="protein sequence ID" value="GAUT048535-PA"/>
    <property type="gene ID" value="GAUT048535"/>
</dbReference>
<evidence type="ECO:0000313" key="3">
    <source>
        <dbReference type="Proteomes" id="UP000078200"/>
    </source>
</evidence>
<accession>A0A1A9VUZ6</accession>
<reference evidence="2" key="1">
    <citation type="submission" date="2020-05" db="UniProtKB">
        <authorList>
            <consortium name="EnsemblMetazoa"/>
        </authorList>
    </citation>
    <scope>IDENTIFICATION</scope>
    <source>
        <strain evidence="2">TTRI</strain>
    </source>
</reference>
<evidence type="ECO:0000313" key="2">
    <source>
        <dbReference type="EnsemblMetazoa" id="GAUT048535-PA"/>
    </source>
</evidence>
<protein>
    <submittedName>
        <fullName evidence="2">Uncharacterized protein</fullName>
    </submittedName>
</protein>
<sequence>MKSKSRKQPRQRYGRQPNDVIVNGDGDGAGNDDNVSDDGGVELVFWQLISVDSKAGFMRWFRGISFNLLLSPDNADFVKATASDDDDDDDDDDDGNNNDDNNDGDDDGIISGKIFVAVFITSRKLRWKKTVSHDVLNFNHITISKLGLIIGTPYHHP</sequence>
<dbReference type="Proteomes" id="UP000078200">
    <property type="component" value="Unassembled WGS sequence"/>
</dbReference>